<dbReference type="Gene3D" id="3.10.20.800">
    <property type="match status" value="1"/>
</dbReference>
<dbReference type="InterPro" id="IPR050979">
    <property type="entry name" value="LD-transpeptidase"/>
</dbReference>
<evidence type="ECO:0000313" key="9">
    <source>
        <dbReference type="EMBL" id="MBL4951555.1"/>
    </source>
</evidence>
<dbReference type="SUPFAM" id="SSF143985">
    <property type="entry name" value="L,D-transpeptidase pre-catalytic domain-like"/>
    <property type="match status" value="1"/>
</dbReference>
<dbReference type="PANTHER" id="PTHR30582:SF33">
    <property type="entry name" value="EXPORTED PROTEIN"/>
    <property type="match status" value="1"/>
</dbReference>
<dbReference type="Pfam" id="PF03734">
    <property type="entry name" value="YkuD"/>
    <property type="match status" value="1"/>
</dbReference>
<name>A0ABS1TNQ7_9BACI</name>
<dbReference type="InterPro" id="IPR038063">
    <property type="entry name" value="Transpep_catalytic_dom"/>
</dbReference>
<dbReference type="Proteomes" id="UP000623967">
    <property type="component" value="Unassembled WGS sequence"/>
</dbReference>
<proteinExistence type="predicted"/>
<evidence type="ECO:0000256" key="6">
    <source>
        <dbReference type="PROSITE-ProRule" id="PRU01373"/>
    </source>
</evidence>
<keyword evidence="7" id="KW-0472">Membrane</keyword>
<keyword evidence="3 6" id="KW-0133">Cell shape</keyword>
<keyword evidence="4 6" id="KW-0573">Peptidoglycan synthesis</keyword>
<evidence type="ECO:0000313" key="10">
    <source>
        <dbReference type="Proteomes" id="UP000623967"/>
    </source>
</evidence>
<dbReference type="InterPro" id="IPR022029">
    <property type="entry name" value="YoaR-like_PG-bd"/>
</dbReference>
<dbReference type="Pfam" id="PF12229">
    <property type="entry name" value="PG_binding_4"/>
    <property type="match status" value="1"/>
</dbReference>
<reference evidence="9 10" key="1">
    <citation type="submission" date="2021-01" db="EMBL/GenBank/DDBJ databases">
        <title>Genome public.</title>
        <authorList>
            <person name="Liu C."/>
            <person name="Sun Q."/>
        </authorList>
    </citation>
    <scope>NUCLEOTIDE SEQUENCE [LARGE SCALE GENOMIC DNA]</scope>
    <source>
        <strain evidence="9 10">YIM B02564</strain>
    </source>
</reference>
<evidence type="ECO:0000256" key="1">
    <source>
        <dbReference type="ARBA" id="ARBA00004752"/>
    </source>
</evidence>
<accession>A0ABS1TNQ7</accession>
<keyword evidence="5 6" id="KW-0961">Cell wall biogenesis/degradation</keyword>
<evidence type="ECO:0000256" key="4">
    <source>
        <dbReference type="ARBA" id="ARBA00022984"/>
    </source>
</evidence>
<gene>
    <name evidence="9" type="ORF">JK635_04780</name>
</gene>
<feature type="domain" description="L,D-TPase catalytic" evidence="8">
    <location>
        <begin position="361"/>
        <end position="486"/>
    </location>
</feature>
<comment type="caution">
    <text evidence="9">The sequence shown here is derived from an EMBL/GenBank/DDBJ whole genome shotgun (WGS) entry which is preliminary data.</text>
</comment>
<feature type="transmembrane region" description="Helical" evidence="7">
    <location>
        <begin position="31"/>
        <end position="52"/>
    </location>
</feature>
<protein>
    <submittedName>
        <fullName evidence="9">L,D-transpeptidase family protein</fullName>
    </submittedName>
</protein>
<sequence length="486" mass="54991">MGGNVMNNAQYELTEEMSRMKKNSIKWYKNWKFMITSTIIVLALLIGGMSYYQATRFNSQITINDTKVGGLTAEKAVKKLKTAILANRVYVGKQQILDAEDTKMGFTDDDLPEVKKILKSQWSFFPSFKKKNYLLIPKEADQYRSVTLKKLVEEKLVTMNKSLKAPVNAQAKLEQGQIVISKSENGEQYDIAKLMKDYEKQEFKSDIRLKPVFLQPIKEDSQIVKNEEKKLRELLKQTIDYKVQKKVYSLKASELIKNATVSKDMKITIDPSEIKNKITEINEKQATLNKDIPFKTSSGRIVTVKAQGYGWAIDVDKEAALLQKAFVKGDKSVSATNIYGNGWSNEGIGYENTTNNGIGDTYAEVSISQQRIWLYKNGKMVLSTHVVTGKHITGEDTEKGIWYILYKRTQYTLRGSAVGKSEYAIKVNYWAPFTNSGQGFHDASWRTNWSSNAYLTAGSGGCVNTPPSVMGTVYNYLSTYEPVVIY</sequence>
<comment type="pathway">
    <text evidence="1 6">Cell wall biogenesis; peptidoglycan biosynthesis.</text>
</comment>
<feature type="active site" description="Proton donor/acceptor" evidence="6">
    <location>
        <position position="441"/>
    </location>
</feature>
<evidence type="ECO:0000256" key="2">
    <source>
        <dbReference type="ARBA" id="ARBA00022679"/>
    </source>
</evidence>
<evidence type="ECO:0000256" key="7">
    <source>
        <dbReference type="SAM" id="Phobius"/>
    </source>
</evidence>
<evidence type="ECO:0000259" key="8">
    <source>
        <dbReference type="PROSITE" id="PS52029"/>
    </source>
</evidence>
<dbReference type="SUPFAM" id="SSF141523">
    <property type="entry name" value="L,D-transpeptidase catalytic domain-like"/>
    <property type="match status" value="1"/>
</dbReference>
<dbReference type="PANTHER" id="PTHR30582">
    <property type="entry name" value="L,D-TRANSPEPTIDASE"/>
    <property type="match status" value="1"/>
</dbReference>
<dbReference type="InterPro" id="IPR005490">
    <property type="entry name" value="LD_TPept_cat_dom"/>
</dbReference>
<dbReference type="CDD" id="cd16913">
    <property type="entry name" value="YkuD_like"/>
    <property type="match status" value="1"/>
</dbReference>
<dbReference type="PROSITE" id="PS52029">
    <property type="entry name" value="LD_TPASE"/>
    <property type="match status" value="1"/>
</dbReference>
<keyword evidence="10" id="KW-1185">Reference proteome</keyword>
<keyword evidence="7" id="KW-0812">Transmembrane</keyword>
<dbReference type="InterPro" id="IPR038054">
    <property type="entry name" value="LD_TPept-like_central_sf"/>
</dbReference>
<feature type="active site" description="Nucleophile" evidence="6">
    <location>
        <position position="462"/>
    </location>
</feature>
<evidence type="ECO:0000256" key="5">
    <source>
        <dbReference type="ARBA" id="ARBA00023316"/>
    </source>
</evidence>
<dbReference type="Gene3D" id="2.40.440.10">
    <property type="entry name" value="L,D-transpeptidase catalytic domain-like"/>
    <property type="match status" value="1"/>
</dbReference>
<evidence type="ECO:0000256" key="3">
    <source>
        <dbReference type="ARBA" id="ARBA00022960"/>
    </source>
</evidence>
<organism evidence="9 10">
    <name type="scientific">Neobacillus paridis</name>
    <dbReference type="NCBI Taxonomy" id="2803862"/>
    <lineage>
        <taxon>Bacteria</taxon>
        <taxon>Bacillati</taxon>
        <taxon>Bacillota</taxon>
        <taxon>Bacilli</taxon>
        <taxon>Bacillales</taxon>
        <taxon>Bacillaceae</taxon>
        <taxon>Neobacillus</taxon>
    </lineage>
</organism>
<keyword evidence="7" id="KW-1133">Transmembrane helix</keyword>
<dbReference type="EMBL" id="JAESWB010000045">
    <property type="protein sequence ID" value="MBL4951555.1"/>
    <property type="molecule type" value="Genomic_DNA"/>
</dbReference>
<keyword evidence="2" id="KW-0808">Transferase</keyword>